<protein>
    <submittedName>
        <fullName evidence="3">Uncharacterized protein</fullName>
    </submittedName>
</protein>
<dbReference type="Proteomes" id="UP000664132">
    <property type="component" value="Unassembled WGS sequence"/>
</dbReference>
<dbReference type="AlphaFoldDB" id="A0A8H7W7N1"/>
<accession>A0A8H7W7N1</accession>
<evidence type="ECO:0000313" key="4">
    <source>
        <dbReference type="Proteomes" id="UP000664132"/>
    </source>
</evidence>
<comment type="caution">
    <text evidence="3">The sequence shown here is derived from an EMBL/GenBank/DDBJ whole genome shotgun (WGS) entry which is preliminary data.</text>
</comment>
<dbReference type="OrthoDB" id="4497263at2759"/>
<feature type="region of interest" description="Disordered" evidence="1">
    <location>
        <begin position="268"/>
        <end position="289"/>
    </location>
</feature>
<evidence type="ECO:0000256" key="2">
    <source>
        <dbReference type="SAM" id="Phobius"/>
    </source>
</evidence>
<organism evidence="3 4">
    <name type="scientific">Cadophora malorum</name>
    <dbReference type="NCBI Taxonomy" id="108018"/>
    <lineage>
        <taxon>Eukaryota</taxon>
        <taxon>Fungi</taxon>
        <taxon>Dikarya</taxon>
        <taxon>Ascomycota</taxon>
        <taxon>Pezizomycotina</taxon>
        <taxon>Leotiomycetes</taxon>
        <taxon>Helotiales</taxon>
        <taxon>Ploettnerulaceae</taxon>
        <taxon>Cadophora</taxon>
    </lineage>
</organism>
<name>A0A8H7W7N1_9HELO</name>
<sequence length="309" mass="32568">MSDADDFFFPNKTLEVFDGKTTAWLPISSRWTSIAACSTQLYAQRAGLGGNLIAFDPLFGESIVPTAIPCLPTEVTSSLRQSDRDTETTTLLGPTFVCPGAYSAVQTLLVSESTQHVFCCPSEYELNVPVTGKDSFPSQCTSLLTSGETLAYQSTTPSGPWGSQTTTVQLTSGPTMVFGMHVNGFNVITAAPIAESSAGTASTAPSNSLGSGASAAATILAVEDSSLSGGAKAGIGIGVVLGILAIAAGAWLVWRRTRMKSDEEHLVEHVAESPKGPQEMDVPQQRHEMPAFRSSMAKKDREVYEMSGN</sequence>
<keyword evidence="2" id="KW-0472">Membrane</keyword>
<evidence type="ECO:0000313" key="3">
    <source>
        <dbReference type="EMBL" id="KAG4418347.1"/>
    </source>
</evidence>
<keyword evidence="2" id="KW-1133">Transmembrane helix</keyword>
<keyword evidence="2" id="KW-0812">Transmembrane</keyword>
<evidence type="ECO:0000256" key="1">
    <source>
        <dbReference type="SAM" id="MobiDB-lite"/>
    </source>
</evidence>
<gene>
    <name evidence="3" type="ORF">IFR04_008489</name>
</gene>
<proteinExistence type="predicted"/>
<feature type="transmembrane region" description="Helical" evidence="2">
    <location>
        <begin position="233"/>
        <end position="254"/>
    </location>
</feature>
<keyword evidence="4" id="KW-1185">Reference proteome</keyword>
<dbReference type="EMBL" id="JAFJYH010000130">
    <property type="protein sequence ID" value="KAG4418347.1"/>
    <property type="molecule type" value="Genomic_DNA"/>
</dbReference>
<reference evidence="3" key="1">
    <citation type="submission" date="2021-02" db="EMBL/GenBank/DDBJ databases">
        <title>Genome sequence Cadophora malorum strain M34.</title>
        <authorList>
            <person name="Stefanovic E."/>
            <person name="Vu D."/>
            <person name="Scully C."/>
            <person name="Dijksterhuis J."/>
            <person name="Roader J."/>
            <person name="Houbraken J."/>
        </authorList>
    </citation>
    <scope>NUCLEOTIDE SEQUENCE</scope>
    <source>
        <strain evidence="3">M34</strain>
    </source>
</reference>